<feature type="non-terminal residue" evidence="1">
    <location>
        <position position="107"/>
    </location>
</feature>
<sequence length="107" mass="12522">MSQALVYPEQILSFEDLGLIKNGKPRLSYAQAYFTKRGTDFTDPRVRKLLTGLYLHWRSLPEYLVFEGENKYTYQKKWGVGLMSKRGNAVYRKDLRDRLAIVEGLED</sequence>
<protein>
    <submittedName>
        <fullName evidence="1">Uncharacterized protein</fullName>
    </submittedName>
</protein>
<proteinExistence type="predicted"/>
<evidence type="ECO:0000313" key="1">
    <source>
        <dbReference type="EMBL" id="GAH14752.1"/>
    </source>
</evidence>
<name>X1D3I8_9ZZZZ</name>
<accession>X1D3I8</accession>
<reference evidence="1" key="1">
    <citation type="journal article" date="2014" name="Front. Microbiol.">
        <title>High frequency of phylogenetically diverse reductive dehalogenase-homologous genes in deep subseafloor sedimentary metagenomes.</title>
        <authorList>
            <person name="Kawai M."/>
            <person name="Futagami T."/>
            <person name="Toyoda A."/>
            <person name="Takaki Y."/>
            <person name="Nishi S."/>
            <person name="Hori S."/>
            <person name="Arai W."/>
            <person name="Tsubouchi T."/>
            <person name="Morono Y."/>
            <person name="Uchiyama I."/>
            <person name="Ito T."/>
            <person name="Fujiyama A."/>
            <person name="Inagaki F."/>
            <person name="Takami H."/>
        </authorList>
    </citation>
    <scope>NUCLEOTIDE SEQUENCE</scope>
    <source>
        <strain evidence="1">Expedition CK06-06</strain>
    </source>
</reference>
<dbReference type="EMBL" id="BART01030152">
    <property type="protein sequence ID" value="GAH14752.1"/>
    <property type="molecule type" value="Genomic_DNA"/>
</dbReference>
<organism evidence="1">
    <name type="scientific">marine sediment metagenome</name>
    <dbReference type="NCBI Taxonomy" id="412755"/>
    <lineage>
        <taxon>unclassified sequences</taxon>
        <taxon>metagenomes</taxon>
        <taxon>ecological metagenomes</taxon>
    </lineage>
</organism>
<dbReference type="AlphaFoldDB" id="X1D3I8"/>
<gene>
    <name evidence="1" type="ORF">S01H4_52720</name>
</gene>
<comment type="caution">
    <text evidence="1">The sequence shown here is derived from an EMBL/GenBank/DDBJ whole genome shotgun (WGS) entry which is preliminary data.</text>
</comment>